<dbReference type="Proteomes" id="UP001642484">
    <property type="component" value="Unassembled WGS sequence"/>
</dbReference>
<dbReference type="SUPFAM" id="SSF47391">
    <property type="entry name" value="Dimerization-anchoring domain of cAMP-dependent PK regulatory subunit"/>
    <property type="match status" value="1"/>
</dbReference>
<evidence type="ECO:0000313" key="1">
    <source>
        <dbReference type="EMBL" id="CAK8998417.1"/>
    </source>
</evidence>
<dbReference type="InterPro" id="IPR039879">
    <property type="entry name" value="EFC10"/>
</dbReference>
<dbReference type="PANTHER" id="PTHR21847">
    <property type="entry name" value="EF-HAND CALCIUM-BINDING DOMAIN-CONTAINING PROTEIN 10"/>
    <property type="match status" value="1"/>
</dbReference>
<comment type="caution">
    <text evidence="1">The sequence shown here is derived from an EMBL/GenBank/DDBJ whole genome shotgun (WGS) entry which is preliminary data.</text>
</comment>
<accession>A0ABP0I8U3</accession>
<dbReference type="EMBL" id="CAXAMN010002224">
    <property type="protein sequence ID" value="CAK8998417.1"/>
    <property type="molecule type" value="Genomic_DNA"/>
</dbReference>
<evidence type="ECO:0008006" key="3">
    <source>
        <dbReference type="Google" id="ProtNLM"/>
    </source>
</evidence>
<dbReference type="CDD" id="cd22961">
    <property type="entry name" value="DD_TEX55-like"/>
    <property type="match status" value="1"/>
</dbReference>
<dbReference type="PANTHER" id="PTHR21847:SF1">
    <property type="entry name" value="EF-HAND CALCIUM-BINDING DOMAIN-CONTAINING PROTEIN 10"/>
    <property type="match status" value="1"/>
</dbReference>
<proteinExistence type="predicted"/>
<sequence length="187" mass="21198">MCSFFQGFPRFEASLGLTHPDELTGFVRVRIGLAESPRRCTRRIGSKGSTLRRRLPSPAMVEEANEELKKADEYLRKHRILELFSDLCASVCFHKPSDLRGFLLEELQLREREGAHAGNFEDAEIKAVFNLTDLMQMGVISEAQARKALLALANSHKQKEDVEAIELPPEVDEAIFLQKAKDALQFR</sequence>
<reference evidence="1 2" key="1">
    <citation type="submission" date="2024-02" db="EMBL/GenBank/DDBJ databases">
        <authorList>
            <person name="Chen Y."/>
            <person name="Shah S."/>
            <person name="Dougan E. K."/>
            <person name="Thang M."/>
            <person name="Chan C."/>
        </authorList>
    </citation>
    <scope>NUCLEOTIDE SEQUENCE [LARGE SCALE GENOMIC DNA]</scope>
</reference>
<protein>
    <recommendedName>
        <fullName evidence="3">EF-hand domain-containing protein</fullName>
    </recommendedName>
</protein>
<keyword evidence="2" id="KW-1185">Reference proteome</keyword>
<gene>
    <name evidence="1" type="ORF">CCMP2556_LOCUS5240</name>
</gene>
<evidence type="ECO:0000313" key="2">
    <source>
        <dbReference type="Proteomes" id="UP001642484"/>
    </source>
</evidence>
<organism evidence="1 2">
    <name type="scientific">Durusdinium trenchii</name>
    <dbReference type="NCBI Taxonomy" id="1381693"/>
    <lineage>
        <taxon>Eukaryota</taxon>
        <taxon>Sar</taxon>
        <taxon>Alveolata</taxon>
        <taxon>Dinophyceae</taxon>
        <taxon>Suessiales</taxon>
        <taxon>Symbiodiniaceae</taxon>
        <taxon>Durusdinium</taxon>
    </lineage>
</organism>
<name>A0ABP0I8U3_9DINO</name>